<protein>
    <submittedName>
        <fullName evidence="1">Uncharacterized protein</fullName>
    </submittedName>
</protein>
<gene>
    <name evidence="1" type="ORF">D5086_014018</name>
</gene>
<comment type="caution">
    <text evidence="1">The sequence shown here is derived from an EMBL/GenBank/DDBJ whole genome shotgun (WGS) entry which is preliminary data.</text>
</comment>
<accession>A0ACC4C7G5</accession>
<dbReference type="Proteomes" id="UP000309997">
    <property type="component" value="Unassembled WGS sequence"/>
</dbReference>
<name>A0ACC4C7G5_POPAL</name>
<keyword evidence="2" id="KW-1185">Reference proteome</keyword>
<organism evidence="1 2">
    <name type="scientific">Populus alba</name>
    <name type="common">White poplar</name>
    <dbReference type="NCBI Taxonomy" id="43335"/>
    <lineage>
        <taxon>Eukaryota</taxon>
        <taxon>Viridiplantae</taxon>
        <taxon>Streptophyta</taxon>
        <taxon>Embryophyta</taxon>
        <taxon>Tracheophyta</taxon>
        <taxon>Spermatophyta</taxon>
        <taxon>Magnoliopsida</taxon>
        <taxon>eudicotyledons</taxon>
        <taxon>Gunneridae</taxon>
        <taxon>Pentapetalae</taxon>
        <taxon>rosids</taxon>
        <taxon>fabids</taxon>
        <taxon>Malpighiales</taxon>
        <taxon>Salicaceae</taxon>
        <taxon>Saliceae</taxon>
        <taxon>Populus</taxon>
    </lineage>
</organism>
<evidence type="ECO:0000313" key="2">
    <source>
        <dbReference type="Proteomes" id="UP000309997"/>
    </source>
</evidence>
<proteinExistence type="predicted"/>
<dbReference type="EMBL" id="RCHU02000006">
    <property type="protein sequence ID" value="KAL3587151.1"/>
    <property type="molecule type" value="Genomic_DNA"/>
</dbReference>
<sequence>MSSKSQPNINKLPWFENFARPGFKDSSAVHELPYDHSILLENLMDPAHIPISHDRTDLSAERENAQPLRFEVTERTDRGFAGWWGGGMLKHCQTSYGLKPLVSYPITENSLMARGDGVIPELNHT</sequence>
<reference evidence="1 2" key="1">
    <citation type="journal article" date="2024" name="Plant Biotechnol. J.">
        <title>Genome and CRISPR/Cas9 system of a widespread forest tree (Populus alba) in the world.</title>
        <authorList>
            <person name="Liu Y.J."/>
            <person name="Jiang P.F."/>
            <person name="Han X.M."/>
            <person name="Li X.Y."/>
            <person name="Wang H.M."/>
            <person name="Wang Y.J."/>
            <person name="Wang X.X."/>
            <person name="Zeng Q.Y."/>
        </authorList>
    </citation>
    <scope>NUCLEOTIDE SEQUENCE [LARGE SCALE GENOMIC DNA]</scope>
    <source>
        <strain evidence="2">cv. PAL-ZL1</strain>
    </source>
</reference>
<evidence type="ECO:0000313" key="1">
    <source>
        <dbReference type="EMBL" id="KAL3587151.1"/>
    </source>
</evidence>